<feature type="domain" description="HTH lysR-type" evidence="5">
    <location>
        <begin position="1"/>
        <end position="58"/>
    </location>
</feature>
<dbReference type="InterPro" id="IPR036390">
    <property type="entry name" value="WH_DNA-bd_sf"/>
</dbReference>
<sequence length="293" mass="32741">MSLDKYRIFSTVVEVGGLTKAGDLLNLTQSAVSHAIASLEHELGLSLLIRNRSGVRLTNSGERLIPHIREMLQVNETLNQEIAAIKGIEIGTVKIGTFSSVSIQWLPQMMKKFQSQYPHIELKLLDGNYHEIEAWIASGAADFGFVNLPTVDGFDVIPLHQDKMMCVMSTENPLSGYATIRLEQVLAEPFIMPVAGCDTDVQRIFAQNKLKPNIKYELEDDHAILAMVRSNLGISILPEMILSQLPDHLVFRPLEGDYYRSIGLAAPSLRNVSPAAKKMIQFIESWIRRQDSI</sequence>
<dbReference type="EMBL" id="BSSQ01000001">
    <property type="protein sequence ID" value="GLX66110.1"/>
    <property type="molecule type" value="Genomic_DNA"/>
</dbReference>
<dbReference type="Gene3D" id="1.10.10.10">
    <property type="entry name" value="Winged helix-like DNA-binding domain superfamily/Winged helix DNA-binding domain"/>
    <property type="match status" value="1"/>
</dbReference>
<evidence type="ECO:0000313" key="7">
    <source>
        <dbReference type="Proteomes" id="UP001157114"/>
    </source>
</evidence>
<evidence type="ECO:0000313" key="6">
    <source>
        <dbReference type="EMBL" id="GLX66110.1"/>
    </source>
</evidence>
<dbReference type="Gene3D" id="3.40.190.290">
    <property type="match status" value="1"/>
</dbReference>
<protein>
    <submittedName>
        <fullName evidence="6">LysR family transcriptional regulator</fullName>
    </submittedName>
</protein>
<comment type="similarity">
    <text evidence="1">Belongs to the LysR transcriptional regulatory family.</text>
</comment>
<keyword evidence="4" id="KW-0804">Transcription</keyword>
<accession>A0ABQ6G746</accession>
<dbReference type="SUPFAM" id="SSF53850">
    <property type="entry name" value="Periplasmic binding protein-like II"/>
    <property type="match status" value="1"/>
</dbReference>
<evidence type="ECO:0000256" key="2">
    <source>
        <dbReference type="ARBA" id="ARBA00023015"/>
    </source>
</evidence>
<organism evidence="6 7">
    <name type="scientific">Paenibacillus glycanilyticus</name>
    <dbReference type="NCBI Taxonomy" id="126569"/>
    <lineage>
        <taxon>Bacteria</taxon>
        <taxon>Bacillati</taxon>
        <taxon>Bacillota</taxon>
        <taxon>Bacilli</taxon>
        <taxon>Bacillales</taxon>
        <taxon>Paenibacillaceae</taxon>
        <taxon>Paenibacillus</taxon>
    </lineage>
</organism>
<name>A0ABQ6G746_9BACL</name>
<dbReference type="Proteomes" id="UP001157114">
    <property type="component" value="Unassembled WGS sequence"/>
</dbReference>
<dbReference type="InterPro" id="IPR005119">
    <property type="entry name" value="LysR_subst-bd"/>
</dbReference>
<dbReference type="PANTHER" id="PTHR30419:SF24">
    <property type="entry name" value="HTH-TYPE TRANSCRIPTIONAL REGULATOR CZCR"/>
    <property type="match status" value="1"/>
</dbReference>
<dbReference type="RefSeq" id="WP_284236785.1">
    <property type="nucleotide sequence ID" value="NZ_BSSQ01000001.1"/>
</dbReference>
<dbReference type="CDD" id="cd05466">
    <property type="entry name" value="PBP2_LTTR_substrate"/>
    <property type="match status" value="1"/>
</dbReference>
<dbReference type="SUPFAM" id="SSF46785">
    <property type="entry name" value="Winged helix' DNA-binding domain"/>
    <property type="match status" value="1"/>
</dbReference>
<comment type="caution">
    <text evidence="6">The sequence shown here is derived from an EMBL/GenBank/DDBJ whole genome shotgun (WGS) entry which is preliminary data.</text>
</comment>
<reference evidence="6 7" key="1">
    <citation type="submission" date="2023-03" db="EMBL/GenBank/DDBJ databases">
        <title>Draft genome sequence of the bacteria which degrade cell wall of Tricholomamatutake.</title>
        <authorList>
            <person name="Konishi Y."/>
            <person name="Fukuta Y."/>
            <person name="Shirasaka N."/>
        </authorList>
    </citation>
    <scope>NUCLEOTIDE SEQUENCE [LARGE SCALE GENOMIC DNA]</scope>
    <source>
        <strain evidence="7">mu1</strain>
    </source>
</reference>
<keyword evidence="7" id="KW-1185">Reference proteome</keyword>
<evidence type="ECO:0000256" key="1">
    <source>
        <dbReference type="ARBA" id="ARBA00009437"/>
    </source>
</evidence>
<dbReference type="Pfam" id="PF00126">
    <property type="entry name" value="HTH_1"/>
    <property type="match status" value="1"/>
</dbReference>
<gene>
    <name evidence="6" type="ORF">MU1_04540</name>
</gene>
<dbReference type="InterPro" id="IPR000847">
    <property type="entry name" value="LysR_HTH_N"/>
</dbReference>
<keyword evidence="2" id="KW-0805">Transcription regulation</keyword>
<dbReference type="PRINTS" id="PR00039">
    <property type="entry name" value="HTHLYSR"/>
</dbReference>
<keyword evidence="3" id="KW-0238">DNA-binding</keyword>
<evidence type="ECO:0000259" key="5">
    <source>
        <dbReference type="PROSITE" id="PS50931"/>
    </source>
</evidence>
<dbReference type="Pfam" id="PF03466">
    <property type="entry name" value="LysR_substrate"/>
    <property type="match status" value="1"/>
</dbReference>
<evidence type="ECO:0000256" key="4">
    <source>
        <dbReference type="ARBA" id="ARBA00023163"/>
    </source>
</evidence>
<proteinExistence type="inferred from homology"/>
<dbReference type="InterPro" id="IPR050950">
    <property type="entry name" value="HTH-type_LysR_regulators"/>
</dbReference>
<dbReference type="InterPro" id="IPR036388">
    <property type="entry name" value="WH-like_DNA-bd_sf"/>
</dbReference>
<dbReference type="PROSITE" id="PS50931">
    <property type="entry name" value="HTH_LYSR"/>
    <property type="match status" value="1"/>
</dbReference>
<evidence type="ECO:0000256" key="3">
    <source>
        <dbReference type="ARBA" id="ARBA00023125"/>
    </source>
</evidence>
<dbReference type="PANTHER" id="PTHR30419">
    <property type="entry name" value="HTH-TYPE TRANSCRIPTIONAL REGULATOR YBHD"/>
    <property type="match status" value="1"/>
</dbReference>